<evidence type="ECO:0000256" key="2">
    <source>
        <dbReference type="ARBA" id="ARBA00022862"/>
    </source>
</evidence>
<keyword evidence="2" id="KW-0049">Antioxidant</keyword>
<dbReference type="Pfam" id="PF08534">
    <property type="entry name" value="Redoxin"/>
    <property type="match status" value="1"/>
</dbReference>
<sequence length="187" mass="20792">MTNTPQNSYLDLPDNLPIPQDDGASDHLDGIKLNPVLLKATNGELIDLSALKGTTVVFIYPMTGVPGVALPDGWDDIPGARGCTPQACSYRDKYPMLKTYLNNLFGLSVQSSAYQRELKDRVDLPYEILSDEKFELTDSLKLPTFEANSLKLLKRLTLIIKDGVITKHHYPVFPSNKDVDWVLAQLS</sequence>
<evidence type="ECO:0000259" key="6">
    <source>
        <dbReference type="Pfam" id="PF08534"/>
    </source>
</evidence>
<proteinExistence type="predicted"/>
<keyword evidence="5" id="KW-0676">Redox-active center</keyword>
<evidence type="ECO:0000313" key="7">
    <source>
        <dbReference type="EMBL" id="CAB4819900.1"/>
    </source>
</evidence>
<keyword evidence="1" id="KW-0575">Peroxidase</keyword>
<dbReference type="GO" id="GO:0034599">
    <property type="term" value="P:cellular response to oxidative stress"/>
    <property type="evidence" value="ECO:0007669"/>
    <property type="project" value="TreeGrafter"/>
</dbReference>
<organism evidence="7">
    <name type="scientific">freshwater metagenome</name>
    <dbReference type="NCBI Taxonomy" id="449393"/>
    <lineage>
        <taxon>unclassified sequences</taxon>
        <taxon>metagenomes</taxon>
        <taxon>ecological metagenomes</taxon>
    </lineage>
</organism>
<dbReference type="GO" id="GO:0008379">
    <property type="term" value="F:thioredoxin peroxidase activity"/>
    <property type="evidence" value="ECO:0007669"/>
    <property type="project" value="TreeGrafter"/>
</dbReference>
<dbReference type="InterPro" id="IPR013740">
    <property type="entry name" value="Redoxin"/>
</dbReference>
<dbReference type="EMBL" id="CAFABB010000060">
    <property type="protein sequence ID" value="CAB4819900.1"/>
    <property type="molecule type" value="Genomic_DNA"/>
</dbReference>
<evidence type="ECO:0000256" key="4">
    <source>
        <dbReference type="ARBA" id="ARBA00023157"/>
    </source>
</evidence>
<accession>A0A6J6ZDT1</accession>
<dbReference type="PANTHER" id="PTHR42801">
    <property type="entry name" value="THIOREDOXIN-DEPENDENT PEROXIDE REDUCTASE"/>
    <property type="match status" value="1"/>
</dbReference>
<dbReference type="GO" id="GO:0045454">
    <property type="term" value="P:cell redox homeostasis"/>
    <property type="evidence" value="ECO:0007669"/>
    <property type="project" value="TreeGrafter"/>
</dbReference>
<dbReference type="InterPro" id="IPR036249">
    <property type="entry name" value="Thioredoxin-like_sf"/>
</dbReference>
<dbReference type="Gene3D" id="3.40.30.10">
    <property type="entry name" value="Glutaredoxin"/>
    <property type="match status" value="1"/>
</dbReference>
<keyword evidence="4" id="KW-1015">Disulfide bond</keyword>
<keyword evidence="3" id="KW-0560">Oxidoreductase</keyword>
<feature type="domain" description="Redoxin" evidence="6">
    <location>
        <begin position="38"/>
        <end position="180"/>
    </location>
</feature>
<evidence type="ECO:0000256" key="5">
    <source>
        <dbReference type="ARBA" id="ARBA00023284"/>
    </source>
</evidence>
<gene>
    <name evidence="7" type="ORF">UFOPK3162_00419</name>
</gene>
<protein>
    <submittedName>
        <fullName evidence="7">Unannotated protein</fullName>
    </submittedName>
</protein>
<dbReference type="PANTHER" id="PTHR42801:SF21">
    <property type="entry name" value="BCPB PROTEIN"/>
    <property type="match status" value="1"/>
</dbReference>
<dbReference type="CDD" id="cd03017">
    <property type="entry name" value="PRX_BCP"/>
    <property type="match status" value="1"/>
</dbReference>
<reference evidence="7" key="1">
    <citation type="submission" date="2020-05" db="EMBL/GenBank/DDBJ databases">
        <authorList>
            <person name="Chiriac C."/>
            <person name="Salcher M."/>
            <person name="Ghai R."/>
            <person name="Kavagutti S V."/>
        </authorList>
    </citation>
    <scope>NUCLEOTIDE SEQUENCE</scope>
</reference>
<dbReference type="SUPFAM" id="SSF52833">
    <property type="entry name" value="Thioredoxin-like"/>
    <property type="match status" value="1"/>
</dbReference>
<evidence type="ECO:0000256" key="3">
    <source>
        <dbReference type="ARBA" id="ARBA00023002"/>
    </source>
</evidence>
<evidence type="ECO:0000256" key="1">
    <source>
        <dbReference type="ARBA" id="ARBA00022559"/>
    </source>
</evidence>
<name>A0A6J6ZDT1_9ZZZZ</name>
<dbReference type="GO" id="GO:0005737">
    <property type="term" value="C:cytoplasm"/>
    <property type="evidence" value="ECO:0007669"/>
    <property type="project" value="TreeGrafter"/>
</dbReference>
<dbReference type="AlphaFoldDB" id="A0A6J6ZDT1"/>
<dbReference type="InterPro" id="IPR050924">
    <property type="entry name" value="Peroxiredoxin_BCP/PrxQ"/>
</dbReference>